<dbReference type="PROSITE" id="PS00108">
    <property type="entry name" value="PROTEIN_KINASE_ST"/>
    <property type="match status" value="1"/>
</dbReference>
<gene>
    <name evidence="10" type="ORF">J437_LFUL013797</name>
</gene>
<evidence type="ECO:0000256" key="3">
    <source>
        <dbReference type="ARBA" id="ARBA00022679"/>
    </source>
</evidence>
<evidence type="ECO:0000256" key="5">
    <source>
        <dbReference type="ARBA" id="ARBA00022777"/>
    </source>
</evidence>
<evidence type="ECO:0000313" key="11">
    <source>
        <dbReference type="Proteomes" id="UP000792457"/>
    </source>
</evidence>
<dbReference type="GO" id="GO:0044773">
    <property type="term" value="P:mitotic DNA damage checkpoint signaling"/>
    <property type="evidence" value="ECO:0007669"/>
    <property type="project" value="TreeGrafter"/>
</dbReference>
<reference evidence="10" key="2">
    <citation type="submission" date="2017-10" db="EMBL/GenBank/DDBJ databases">
        <title>Ladona fulva Genome sequencing and assembly.</title>
        <authorList>
            <person name="Murali S."/>
            <person name="Richards S."/>
            <person name="Bandaranaike D."/>
            <person name="Bellair M."/>
            <person name="Blankenburg K."/>
            <person name="Chao H."/>
            <person name="Dinh H."/>
            <person name="Doddapaneni H."/>
            <person name="Dugan-Rocha S."/>
            <person name="Elkadiri S."/>
            <person name="Gnanaolivu R."/>
            <person name="Hernandez B."/>
            <person name="Skinner E."/>
            <person name="Javaid M."/>
            <person name="Lee S."/>
            <person name="Li M."/>
            <person name="Ming W."/>
            <person name="Munidasa M."/>
            <person name="Muniz J."/>
            <person name="Nguyen L."/>
            <person name="Hughes D."/>
            <person name="Osuji N."/>
            <person name="Pu L.-L."/>
            <person name="Puazo M."/>
            <person name="Qu C."/>
            <person name="Quiroz J."/>
            <person name="Raj R."/>
            <person name="Weissenberger G."/>
            <person name="Xin Y."/>
            <person name="Zou X."/>
            <person name="Han Y."/>
            <person name="Worley K."/>
            <person name="Muzny D."/>
            <person name="Gibbs R."/>
        </authorList>
    </citation>
    <scope>NUCLEOTIDE SEQUENCE</scope>
    <source>
        <strain evidence="10">Sampled in the wild</strain>
    </source>
</reference>
<reference evidence="10" key="1">
    <citation type="submission" date="2013-04" db="EMBL/GenBank/DDBJ databases">
        <authorList>
            <person name="Qu J."/>
            <person name="Murali S.C."/>
            <person name="Bandaranaike D."/>
            <person name="Bellair M."/>
            <person name="Blankenburg K."/>
            <person name="Chao H."/>
            <person name="Dinh H."/>
            <person name="Doddapaneni H."/>
            <person name="Downs B."/>
            <person name="Dugan-Rocha S."/>
            <person name="Elkadiri S."/>
            <person name="Gnanaolivu R.D."/>
            <person name="Hernandez B."/>
            <person name="Javaid M."/>
            <person name="Jayaseelan J.C."/>
            <person name="Lee S."/>
            <person name="Li M."/>
            <person name="Ming W."/>
            <person name="Munidasa M."/>
            <person name="Muniz J."/>
            <person name="Nguyen L."/>
            <person name="Ongeri F."/>
            <person name="Osuji N."/>
            <person name="Pu L.-L."/>
            <person name="Puazo M."/>
            <person name="Qu C."/>
            <person name="Quiroz J."/>
            <person name="Raj R."/>
            <person name="Weissenberger G."/>
            <person name="Xin Y."/>
            <person name="Zou X."/>
            <person name="Han Y."/>
            <person name="Richards S."/>
            <person name="Worley K."/>
            <person name="Muzny D."/>
            <person name="Gibbs R."/>
        </authorList>
    </citation>
    <scope>NUCLEOTIDE SEQUENCE</scope>
    <source>
        <strain evidence="10">Sampled in the wild</strain>
    </source>
</reference>
<evidence type="ECO:0000256" key="6">
    <source>
        <dbReference type="ARBA" id="ARBA00022840"/>
    </source>
</evidence>
<dbReference type="PANTHER" id="PTHR44167">
    <property type="entry name" value="OVARIAN-SPECIFIC SERINE/THREONINE-PROTEIN KINASE LOK-RELATED"/>
    <property type="match status" value="1"/>
</dbReference>
<dbReference type="PANTHER" id="PTHR44167:SF23">
    <property type="entry name" value="CDC7 KINASE, ISOFORM A-RELATED"/>
    <property type="match status" value="1"/>
</dbReference>
<evidence type="ECO:0000256" key="7">
    <source>
        <dbReference type="PROSITE-ProRule" id="PRU10141"/>
    </source>
</evidence>
<feature type="binding site" evidence="7">
    <location>
        <position position="161"/>
    </location>
    <ligand>
        <name>ATP</name>
        <dbReference type="ChEBI" id="CHEBI:30616"/>
    </ligand>
</feature>
<dbReference type="GO" id="GO:0004674">
    <property type="term" value="F:protein serine/threonine kinase activity"/>
    <property type="evidence" value="ECO:0007669"/>
    <property type="project" value="UniProtKB-KW"/>
</dbReference>
<dbReference type="AlphaFoldDB" id="A0A8K0KIN6"/>
<evidence type="ECO:0000256" key="4">
    <source>
        <dbReference type="ARBA" id="ARBA00022741"/>
    </source>
</evidence>
<sequence length="262" mass="29966">METLNPFFPENFHSFDTANQSLNEYHSLKHGLDDSVFSNSNLENSVNKSIAQDESFNYNVDHQEEEEAEEDSALNHSFQQRVVLKVDGKTQSPENESISITDKEILKLEREKAQISHLMNCIPSLNENFTIHQKIGEGTFSSVFLATIKGDGDIKKQFAVKHLVPTCHPNRIEKELRCLMDIGGQDNVVGVDLCLRNGLNVAFVMPFLPHQRFSDYLTLMDVDEIRLYMKNLLVALKRVHSFGVIHRDVKPSNFLYDRVGKR</sequence>
<comment type="similarity">
    <text evidence="8">Belongs to the protein kinase superfamily.</text>
</comment>
<evidence type="ECO:0000313" key="10">
    <source>
        <dbReference type="EMBL" id="KAG8233008.1"/>
    </source>
</evidence>
<name>A0A8K0KIN6_LADFU</name>
<dbReference type="InterPro" id="IPR011009">
    <property type="entry name" value="Kinase-like_dom_sf"/>
</dbReference>
<dbReference type="Pfam" id="PF00069">
    <property type="entry name" value="Pkinase"/>
    <property type="match status" value="1"/>
</dbReference>
<dbReference type="GO" id="GO:0005634">
    <property type="term" value="C:nucleus"/>
    <property type="evidence" value="ECO:0007669"/>
    <property type="project" value="TreeGrafter"/>
</dbReference>
<dbReference type="InterPro" id="IPR000719">
    <property type="entry name" value="Prot_kinase_dom"/>
</dbReference>
<protein>
    <recommendedName>
        <fullName evidence="1">non-specific serine/threonine protein kinase</fullName>
        <ecNumber evidence="1">2.7.11.1</ecNumber>
    </recommendedName>
</protein>
<dbReference type="Gene3D" id="1.10.510.10">
    <property type="entry name" value="Transferase(Phosphotransferase) domain 1"/>
    <property type="match status" value="1"/>
</dbReference>
<dbReference type="EC" id="2.7.11.1" evidence="1"/>
<feature type="domain" description="Protein kinase" evidence="9">
    <location>
        <begin position="129"/>
        <end position="262"/>
    </location>
</feature>
<organism evidence="10 11">
    <name type="scientific">Ladona fulva</name>
    <name type="common">Scarce chaser dragonfly</name>
    <name type="synonym">Libellula fulva</name>
    <dbReference type="NCBI Taxonomy" id="123851"/>
    <lineage>
        <taxon>Eukaryota</taxon>
        <taxon>Metazoa</taxon>
        <taxon>Ecdysozoa</taxon>
        <taxon>Arthropoda</taxon>
        <taxon>Hexapoda</taxon>
        <taxon>Insecta</taxon>
        <taxon>Pterygota</taxon>
        <taxon>Palaeoptera</taxon>
        <taxon>Odonata</taxon>
        <taxon>Epiprocta</taxon>
        <taxon>Anisoptera</taxon>
        <taxon>Libelluloidea</taxon>
        <taxon>Libellulidae</taxon>
        <taxon>Ladona</taxon>
    </lineage>
</organism>
<keyword evidence="6 7" id="KW-0067">ATP-binding</keyword>
<keyword evidence="5" id="KW-0418">Kinase</keyword>
<keyword evidence="2 8" id="KW-0723">Serine/threonine-protein kinase</keyword>
<dbReference type="Proteomes" id="UP000792457">
    <property type="component" value="Unassembled WGS sequence"/>
</dbReference>
<dbReference type="InterPro" id="IPR017441">
    <property type="entry name" value="Protein_kinase_ATP_BS"/>
</dbReference>
<comment type="caution">
    <text evidence="10">The sequence shown here is derived from an EMBL/GenBank/DDBJ whole genome shotgun (WGS) entry which is preliminary data.</text>
</comment>
<dbReference type="GO" id="GO:0005524">
    <property type="term" value="F:ATP binding"/>
    <property type="evidence" value="ECO:0007669"/>
    <property type="project" value="UniProtKB-UniRule"/>
</dbReference>
<evidence type="ECO:0000256" key="2">
    <source>
        <dbReference type="ARBA" id="ARBA00022527"/>
    </source>
</evidence>
<dbReference type="OrthoDB" id="10020333at2759"/>
<dbReference type="PROSITE" id="PS50011">
    <property type="entry name" value="PROTEIN_KINASE_DOM"/>
    <property type="match status" value="1"/>
</dbReference>
<evidence type="ECO:0000256" key="8">
    <source>
        <dbReference type="RuleBase" id="RU000304"/>
    </source>
</evidence>
<accession>A0A8K0KIN6</accession>
<evidence type="ECO:0000259" key="9">
    <source>
        <dbReference type="PROSITE" id="PS50011"/>
    </source>
</evidence>
<dbReference type="Gene3D" id="3.30.200.20">
    <property type="entry name" value="Phosphorylase Kinase, domain 1"/>
    <property type="match status" value="1"/>
</dbReference>
<evidence type="ECO:0000256" key="1">
    <source>
        <dbReference type="ARBA" id="ARBA00012513"/>
    </source>
</evidence>
<dbReference type="SUPFAM" id="SSF56112">
    <property type="entry name" value="Protein kinase-like (PK-like)"/>
    <property type="match status" value="1"/>
</dbReference>
<dbReference type="PROSITE" id="PS00107">
    <property type="entry name" value="PROTEIN_KINASE_ATP"/>
    <property type="match status" value="1"/>
</dbReference>
<keyword evidence="11" id="KW-1185">Reference proteome</keyword>
<dbReference type="InterPro" id="IPR008271">
    <property type="entry name" value="Ser/Thr_kinase_AS"/>
</dbReference>
<dbReference type="SMART" id="SM00220">
    <property type="entry name" value="S_TKc"/>
    <property type="match status" value="1"/>
</dbReference>
<proteinExistence type="inferred from homology"/>
<keyword evidence="3" id="KW-0808">Transferase</keyword>
<dbReference type="EMBL" id="KZ308680">
    <property type="protein sequence ID" value="KAG8233008.1"/>
    <property type="molecule type" value="Genomic_DNA"/>
</dbReference>
<keyword evidence="4 7" id="KW-0547">Nucleotide-binding</keyword>